<proteinExistence type="predicted"/>
<dbReference type="GO" id="GO:0034045">
    <property type="term" value="C:phagophore assembly site membrane"/>
    <property type="evidence" value="ECO:0007669"/>
    <property type="project" value="TreeGrafter"/>
</dbReference>
<keyword evidence="2" id="KW-0547">Nucleotide-binding</keyword>
<organism evidence="6 7">
    <name type="scientific">Streblomastix strix</name>
    <dbReference type="NCBI Taxonomy" id="222440"/>
    <lineage>
        <taxon>Eukaryota</taxon>
        <taxon>Metamonada</taxon>
        <taxon>Preaxostyla</taxon>
        <taxon>Oxymonadida</taxon>
        <taxon>Streblomastigidae</taxon>
        <taxon>Streblomastix</taxon>
    </lineage>
</organism>
<feature type="domain" description="Protein kinase" evidence="5">
    <location>
        <begin position="1"/>
        <end position="311"/>
    </location>
</feature>
<dbReference type="GO" id="GO:0000045">
    <property type="term" value="P:autophagosome assembly"/>
    <property type="evidence" value="ECO:0007669"/>
    <property type="project" value="TreeGrafter"/>
</dbReference>
<dbReference type="GO" id="GO:0005829">
    <property type="term" value="C:cytosol"/>
    <property type="evidence" value="ECO:0007669"/>
    <property type="project" value="TreeGrafter"/>
</dbReference>
<dbReference type="Pfam" id="PF00069">
    <property type="entry name" value="Pkinase"/>
    <property type="match status" value="1"/>
</dbReference>
<dbReference type="SUPFAM" id="SSF56112">
    <property type="entry name" value="Protein kinase-like (PK-like)"/>
    <property type="match status" value="1"/>
</dbReference>
<dbReference type="AlphaFoldDB" id="A0A5J4V1D1"/>
<dbReference type="InterPro" id="IPR000719">
    <property type="entry name" value="Prot_kinase_dom"/>
</dbReference>
<evidence type="ECO:0000313" key="7">
    <source>
        <dbReference type="Proteomes" id="UP000324800"/>
    </source>
</evidence>
<keyword evidence="4" id="KW-0067">ATP-binding</keyword>
<dbReference type="InterPro" id="IPR008271">
    <property type="entry name" value="Ser/Thr_kinase_AS"/>
</dbReference>
<evidence type="ECO:0000256" key="4">
    <source>
        <dbReference type="ARBA" id="ARBA00022840"/>
    </source>
</evidence>
<comment type="caution">
    <text evidence="6">The sequence shown here is derived from an EMBL/GenBank/DDBJ whole genome shotgun (WGS) entry which is preliminary data.</text>
</comment>
<dbReference type="GO" id="GO:0005524">
    <property type="term" value="F:ATP binding"/>
    <property type="evidence" value="ECO:0007669"/>
    <property type="project" value="UniProtKB-KW"/>
</dbReference>
<evidence type="ECO:0000259" key="5">
    <source>
        <dbReference type="PROSITE" id="PS50011"/>
    </source>
</evidence>
<dbReference type="GO" id="GO:0000422">
    <property type="term" value="P:autophagy of mitochondrion"/>
    <property type="evidence" value="ECO:0007669"/>
    <property type="project" value="TreeGrafter"/>
</dbReference>
<dbReference type="GO" id="GO:0061709">
    <property type="term" value="P:reticulophagy"/>
    <property type="evidence" value="ECO:0007669"/>
    <property type="project" value="TreeGrafter"/>
</dbReference>
<dbReference type="GO" id="GO:0010506">
    <property type="term" value="P:regulation of autophagy"/>
    <property type="evidence" value="ECO:0007669"/>
    <property type="project" value="InterPro"/>
</dbReference>
<evidence type="ECO:0000256" key="1">
    <source>
        <dbReference type="ARBA" id="ARBA00022679"/>
    </source>
</evidence>
<gene>
    <name evidence="6" type="ORF">EZS28_027697</name>
</gene>
<dbReference type="PROSITE" id="PS50011">
    <property type="entry name" value="PROTEIN_KINASE_DOM"/>
    <property type="match status" value="1"/>
</dbReference>
<reference evidence="6 7" key="1">
    <citation type="submission" date="2019-03" db="EMBL/GenBank/DDBJ databases">
        <title>Single cell metagenomics reveals metabolic interactions within the superorganism composed of flagellate Streblomastix strix and complex community of Bacteroidetes bacteria on its surface.</title>
        <authorList>
            <person name="Treitli S.C."/>
            <person name="Kolisko M."/>
            <person name="Husnik F."/>
            <person name="Keeling P."/>
            <person name="Hampl V."/>
        </authorList>
    </citation>
    <scope>NUCLEOTIDE SEQUENCE [LARGE SCALE GENOMIC DNA]</scope>
    <source>
        <strain evidence="6">ST1C</strain>
    </source>
</reference>
<dbReference type="Proteomes" id="UP000324800">
    <property type="component" value="Unassembled WGS sequence"/>
</dbReference>
<dbReference type="GO" id="GO:0004674">
    <property type="term" value="F:protein serine/threonine kinase activity"/>
    <property type="evidence" value="ECO:0007669"/>
    <property type="project" value="InterPro"/>
</dbReference>
<evidence type="ECO:0000313" key="6">
    <source>
        <dbReference type="EMBL" id="KAA6376776.1"/>
    </source>
</evidence>
<dbReference type="InterPro" id="IPR045269">
    <property type="entry name" value="Atg1-like"/>
</dbReference>
<keyword evidence="1" id="KW-0808">Transferase</keyword>
<dbReference type="InterPro" id="IPR011009">
    <property type="entry name" value="Kinase-like_dom_sf"/>
</dbReference>
<dbReference type="GO" id="GO:0005776">
    <property type="term" value="C:autophagosome"/>
    <property type="evidence" value="ECO:0007669"/>
    <property type="project" value="TreeGrafter"/>
</dbReference>
<keyword evidence="3" id="KW-0418">Kinase</keyword>
<dbReference type="PROSITE" id="PS00108">
    <property type="entry name" value="PROTEIN_KINASE_ST"/>
    <property type="match status" value="1"/>
</dbReference>
<feature type="non-terminal residue" evidence="6">
    <location>
        <position position="311"/>
    </location>
</feature>
<dbReference type="PANTHER" id="PTHR24348:SF22">
    <property type="entry name" value="NON-SPECIFIC SERINE_THREONINE PROTEIN KINASE"/>
    <property type="match status" value="1"/>
</dbReference>
<evidence type="ECO:0000256" key="3">
    <source>
        <dbReference type="ARBA" id="ARBA00022777"/>
    </source>
</evidence>
<evidence type="ECO:0000256" key="2">
    <source>
        <dbReference type="ARBA" id="ARBA00022741"/>
    </source>
</evidence>
<dbReference type="GO" id="GO:0042594">
    <property type="term" value="P:response to starvation"/>
    <property type="evidence" value="ECO:0007669"/>
    <property type="project" value="TreeGrafter"/>
</dbReference>
<dbReference type="Gene3D" id="1.10.510.10">
    <property type="entry name" value="Transferase(Phosphotransferase) domain 1"/>
    <property type="match status" value="2"/>
</dbReference>
<sequence>MKLNQREKDSWKQALLETGHFNSDNSSKQKGQKPPIVQEKLIECPFCLKYLPKAGVLNHAENCAPDQQHKTLLHFAKYILPDMELQGDDQYQQKSQQKLRCPFCNKTSAESLLVHIHYFHPENETLDIIAKQPHISLPSYTLRALLKQTLEGIRVFQASGFIHRDIKCNNILLHSPPGSGRVYVKISDFGFAKKESLTKEENSVAGKLTQIKCIKRPLEIKDNILWNLLSYMLEFNPDKRITVVEALQHPYFTSPDAIADISKEQKKLALQAEVSQLEGDLNITEFDKDPSFVVSESVIKDYILGETHSIQ</sequence>
<name>A0A5J4V1D1_9EUKA</name>
<dbReference type="PANTHER" id="PTHR24348">
    <property type="entry name" value="SERINE/THREONINE-PROTEIN KINASE UNC-51-RELATED"/>
    <property type="match status" value="1"/>
</dbReference>
<dbReference type="EMBL" id="SNRW01010292">
    <property type="protein sequence ID" value="KAA6376776.1"/>
    <property type="molecule type" value="Genomic_DNA"/>
</dbReference>
<protein>
    <recommendedName>
        <fullName evidence="5">Protein kinase domain-containing protein</fullName>
    </recommendedName>
</protein>
<dbReference type="GO" id="GO:0034727">
    <property type="term" value="P:piecemeal microautophagy of the nucleus"/>
    <property type="evidence" value="ECO:0007669"/>
    <property type="project" value="TreeGrafter"/>
</dbReference>
<dbReference type="SMART" id="SM00220">
    <property type="entry name" value="S_TKc"/>
    <property type="match status" value="1"/>
</dbReference>
<accession>A0A5J4V1D1</accession>